<evidence type="ECO:0000313" key="2">
    <source>
        <dbReference type="Proteomes" id="UP000236321"/>
    </source>
</evidence>
<gene>
    <name evidence="1" type="ORF">BGM30_21280</name>
</gene>
<protein>
    <submittedName>
        <fullName evidence="1">Uncharacterized protein</fullName>
    </submittedName>
</protein>
<name>A0A2H6BS83_MICAE</name>
<dbReference type="EMBL" id="BEYQ01000006">
    <property type="protein sequence ID" value="GBD53035.1"/>
    <property type="molecule type" value="Genomic_DNA"/>
</dbReference>
<comment type="caution">
    <text evidence="1">The sequence shown here is derived from an EMBL/GenBank/DDBJ whole genome shotgun (WGS) entry which is preliminary data.</text>
</comment>
<dbReference type="AlphaFoldDB" id="A0A2H6BS83"/>
<reference evidence="2" key="1">
    <citation type="submission" date="2017-12" db="EMBL/GenBank/DDBJ databases">
        <title>Improved Draft Genome Sequence of Microcystis aeruginosa NIES-298, a Microcystin-Producing Cyanobacterium from Lake Kasumigaura, Japan.</title>
        <authorList>
            <person name="Yamaguchi H."/>
            <person name="Suzuki S."/>
            <person name="Kawachi M."/>
        </authorList>
    </citation>
    <scope>NUCLEOTIDE SEQUENCE [LARGE SCALE GENOMIC DNA]</scope>
    <source>
        <strain evidence="2">NIES-298</strain>
    </source>
</reference>
<evidence type="ECO:0000313" key="1">
    <source>
        <dbReference type="EMBL" id="GBD53035.1"/>
    </source>
</evidence>
<sequence>MRNREVKSMKKTATFFQDDSGKPSPSRLLSFTLLLAAIGTGFITFNLKSKEAGVNITYSLIAAAFGTKGFNKFLTRQDSQEALQNLPFFRS</sequence>
<organism evidence="1 2">
    <name type="scientific">Microcystis aeruginosa NIES-298</name>
    <dbReference type="NCBI Taxonomy" id="449468"/>
    <lineage>
        <taxon>Bacteria</taxon>
        <taxon>Bacillati</taxon>
        <taxon>Cyanobacteriota</taxon>
        <taxon>Cyanophyceae</taxon>
        <taxon>Oscillatoriophycideae</taxon>
        <taxon>Chroococcales</taxon>
        <taxon>Microcystaceae</taxon>
        <taxon>Microcystis</taxon>
    </lineage>
</organism>
<accession>A0A2H6BS83</accession>
<dbReference type="Proteomes" id="UP000236321">
    <property type="component" value="Unassembled WGS sequence"/>
</dbReference>
<proteinExistence type="predicted"/>